<dbReference type="CDD" id="cd02440">
    <property type="entry name" value="AdoMet_MTases"/>
    <property type="match status" value="1"/>
</dbReference>
<dbReference type="SUPFAM" id="SSF53335">
    <property type="entry name" value="S-adenosyl-L-methionine-dependent methyltransferases"/>
    <property type="match status" value="1"/>
</dbReference>
<name>A0ABT5YNZ4_9PROT</name>
<dbReference type="Proteomes" id="UP001215503">
    <property type="component" value="Unassembled WGS sequence"/>
</dbReference>
<gene>
    <name evidence="4" type="ORF">P2G67_11955</name>
</gene>
<comment type="caution">
    <text evidence="4">The sequence shown here is derived from an EMBL/GenBank/DDBJ whole genome shotgun (WGS) entry which is preliminary data.</text>
</comment>
<comment type="similarity">
    <text evidence="1">Belongs to the methyltransferase superfamily. L-isoaspartyl/D-aspartyl protein methyltransferase family.</text>
</comment>
<reference evidence="4 5" key="1">
    <citation type="submission" date="2023-03" db="EMBL/GenBank/DDBJ databases">
        <title>Fodinicurvata sp. CAU 1616 isolated from sea sendiment.</title>
        <authorList>
            <person name="Kim W."/>
        </authorList>
    </citation>
    <scope>NUCLEOTIDE SEQUENCE [LARGE SCALE GENOMIC DNA]</scope>
    <source>
        <strain evidence="4 5">CAU 1616</strain>
    </source>
</reference>
<dbReference type="EMBL" id="JARHUD010000007">
    <property type="protein sequence ID" value="MDF2096690.1"/>
    <property type="molecule type" value="Genomic_DNA"/>
</dbReference>
<dbReference type="PANTHER" id="PTHR11579">
    <property type="entry name" value="PROTEIN-L-ISOASPARTATE O-METHYLTRANSFERASE"/>
    <property type="match status" value="1"/>
</dbReference>
<evidence type="ECO:0000256" key="1">
    <source>
        <dbReference type="ARBA" id="ARBA00005369"/>
    </source>
</evidence>
<protein>
    <recommendedName>
        <fullName evidence="2">Protein-L-isoaspartate O-methyltransferase</fullName>
    </recommendedName>
    <alternativeName>
        <fullName evidence="3">Protein L-isoaspartyl methyltransferase</fullName>
    </alternativeName>
</protein>
<sequence>MDYASARRNMVDGQLRTNRVTDPGVIAAFESVPRERFVPEGARGHAYIDEDLQLGQGRWLMEPMVLARLLQAAEIDPGSSVLVVGAGTGYAAALIAQLASGVVALEENASLAAQAEALLEELEIDNAVVVNGSLREGYAAQAPYDVILIDGGVEEVPPALSEQLVEGGRLVTVVRETPSMGRARLFRKDGAISSRILFDAATPVIESLRKARSFVF</sequence>
<accession>A0ABT5YNZ4</accession>
<dbReference type="PANTHER" id="PTHR11579:SF18">
    <property type="entry name" value="PROTEIN-L-ISOASPARTATE O-METHYLTRANSFERASE"/>
    <property type="match status" value="1"/>
</dbReference>
<proteinExistence type="inferred from homology"/>
<dbReference type="RefSeq" id="WP_275823394.1">
    <property type="nucleotide sequence ID" value="NZ_JARHUD010000007.1"/>
</dbReference>
<evidence type="ECO:0000256" key="3">
    <source>
        <dbReference type="ARBA" id="ARBA00030757"/>
    </source>
</evidence>
<dbReference type="InterPro" id="IPR000682">
    <property type="entry name" value="PCMT"/>
</dbReference>
<evidence type="ECO:0000256" key="2">
    <source>
        <dbReference type="ARBA" id="ARBA00013346"/>
    </source>
</evidence>
<dbReference type="Pfam" id="PF01135">
    <property type="entry name" value="PCMT"/>
    <property type="match status" value="1"/>
</dbReference>
<organism evidence="4 5">
    <name type="scientific">Aquibaculum arenosum</name>
    <dbReference type="NCBI Taxonomy" id="3032591"/>
    <lineage>
        <taxon>Bacteria</taxon>
        <taxon>Pseudomonadati</taxon>
        <taxon>Pseudomonadota</taxon>
        <taxon>Alphaproteobacteria</taxon>
        <taxon>Rhodospirillales</taxon>
        <taxon>Rhodovibrionaceae</taxon>
        <taxon>Aquibaculum</taxon>
    </lineage>
</organism>
<evidence type="ECO:0000313" key="5">
    <source>
        <dbReference type="Proteomes" id="UP001215503"/>
    </source>
</evidence>
<evidence type="ECO:0000313" key="4">
    <source>
        <dbReference type="EMBL" id="MDF2096690.1"/>
    </source>
</evidence>
<keyword evidence="5" id="KW-1185">Reference proteome</keyword>
<dbReference type="Gene3D" id="3.40.50.150">
    <property type="entry name" value="Vaccinia Virus protein VP39"/>
    <property type="match status" value="1"/>
</dbReference>
<dbReference type="InterPro" id="IPR029063">
    <property type="entry name" value="SAM-dependent_MTases_sf"/>
</dbReference>